<dbReference type="InterPro" id="IPR000253">
    <property type="entry name" value="FHA_dom"/>
</dbReference>
<dbReference type="EMBL" id="CP041730">
    <property type="protein sequence ID" value="QDQ27500.1"/>
    <property type="molecule type" value="Genomic_DNA"/>
</dbReference>
<protein>
    <submittedName>
        <fullName evidence="3">FHA domain-containing protein</fullName>
    </submittedName>
</protein>
<accession>A0A516SHA0</accession>
<organism evidence="3 4">
    <name type="scientific">Chitinimonas arctica</name>
    <dbReference type="NCBI Taxonomy" id="2594795"/>
    <lineage>
        <taxon>Bacteria</taxon>
        <taxon>Pseudomonadati</taxon>
        <taxon>Pseudomonadota</taxon>
        <taxon>Betaproteobacteria</taxon>
        <taxon>Neisseriales</taxon>
        <taxon>Chitinibacteraceae</taxon>
        <taxon>Chitinimonas</taxon>
    </lineage>
</organism>
<dbReference type="KEGG" id="cari:FNU76_14675"/>
<sequence length="375" mass="38549">MMKLTLLTPEGQPGAAAYFDEEGGTLGRAPANTLVLAGDANISQVHLAIESVNGNWVLKDLGDLLPVFHNGRPLGYGVRADLADGDQLRIGNFELKTELHALRPARSEPIPAPPQAVSQPPLFPPAVPLGDRPQASQPIRLDDDPFSFGDLPGPASKPVVAPVAQAVEIPPPPPAASVVDPFDFADLAPVAARPAQAVPVSTDPFADFAKPVPNVPAQPPAAQSQHATDPFNFADLAPVRQDTAAPLREALQRTHHDPFQPSAADPFESLQAGNRNSATPAAHNDGGGSLGSLLGGGTSTASLHPVGQADSLDSLFGLQAGSGADPLAPGGIFDRPVVPQADMMGLAPPPVSAPSTWGDHAPRSTAVCRCPCPAG</sequence>
<dbReference type="InterPro" id="IPR008984">
    <property type="entry name" value="SMAD_FHA_dom_sf"/>
</dbReference>
<gene>
    <name evidence="3" type="ORF">FNU76_14675</name>
</gene>
<reference evidence="4" key="1">
    <citation type="submission" date="2019-07" db="EMBL/GenBank/DDBJ databases">
        <title>Chitinimonas sp. nov., isolated from Ny-Alesund, arctica soil.</title>
        <authorList>
            <person name="Xu Q."/>
            <person name="Peng F."/>
        </authorList>
    </citation>
    <scope>NUCLEOTIDE SEQUENCE [LARGE SCALE GENOMIC DNA]</scope>
    <source>
        <strain evidence="4">R3-44</strain>
    </source>
</reference>
<feature type="region of interest" description="Disordered" evidence="1">
    <location>
        <begin position="257"/>
        <end position="293"/>
    </location>
</feature>
<dbReference type="AlphaFoldDB" id="A0A516SHA0"/>
<feature type="domain" description="FHA" evidence="2">
    <location>
        <begin position="25"/>
        <end position="91"/>
    </location>
</feature>
<dbReference type="Gene3D" id="2.60.200.20">
    <property type="match status" value="1"/>
</dbReference>
<dbReference type="RefSeq" id="WP_144278893.1">
    <property type="nucleotide sequence ID" value="NZ_CP041730.1"/>
</dbReference>
<evidence type="ECO:0000313" key="3">
    <source>
        <dbReference type="EMBL" id="QDQ27500.1"/>
    </source>
</evidence>
<dbReference type="SUPFAM" id="SSF49879">
    <property type="entry name" value="SMAD/FHA domain"/>
    <property type="match status" value="1"/>
</dbReference>
<dbReference type="Pfam" id="PF00498">
    <property type="entry name" value="FHA"/>
    <property type="match status" value="1"/>
</dbReference>
<name>A0A516SHA0_9NEIS</name>
<evidence type="ECO:0000259" key="2">
    <source>
        <dbReference type="Pfam" id="PF00498"/>
    </source>
</evidence>
<dbReference type="CDD" id="cd00060">
    <property type="entry name" value="FHA"/>
    <property type="match status" value="1"/>
</dbReference>
<evidence type="ECO:0000256" key="1">
    <source>
        <dbReference type="SAM" id="MobiDB-lite"/>
    </source>
</evidence>
<keyword evidence="4" id="KW-1185">Reference proteome</keyword>
<proteinExistence type="predicted"/>
<dbReference type="Proteomes" id="UP000317550">
    <property type="component" value="Chromosome"/>
</dbReference>
<dbReference type="OrthoDB" id="9815925at2"/>
<evidence type="ECO:0000313" key="4">
    <source>
        <dbReference type="Proteomes" id="UP000317550"/>
    </source>
</evidence>